<evidence type="ECO:0000313" key="2">
    <source>
        <dbReference type="Proteomes" id="UP001642487"/>
    </source>
</evidence>
<evidence type="ECO:0000313" key="1">
    <source>
        <dbReference type="EMBL" id="CAK9324140.1"/>
    </source>
</evidence>
<reference evidence="1 2" key="1">
    <citation type="submission" date="2024-03" db="EMBL/GenBank/DDBJ databases">
        <authorList>
            <person name="Gkanogiannis A."/>
            <person name="Becerra Lopez-Lavalle L."/>
        </authorList>
    </citation>
    <scope>NUCLEOTIDE SEQUENCE [LARGE SCALE GENOMIC DNA]</scope>
</reference>
<protein>
    <submittedName>
        <fullName evidence="1">Uncharacterized protein</fullName>
    </submittedName>
</protein>
<accession>A0ABP0YZL2</accession>
<sequence>LRKPSSSRRPRLPVFILLHQSPSSSSSNPRPLLPATADVSAVIPTLGLLIRK</sequence>
<dbReference type="Proteomes" id="UP001642487">
    <property type="component" value="Chromosome 6"/>
</dbReference>
<dbReference type="EMBL" id="OZ021740">
    <property type="protein sequence ID" value="CAK9324140.1"/>
    <property type="molecule type" value="Genomic_DNA"/>
</dbReference>
<proteinExistence type="predicted"/>
<organism evidence="1 2">
    <name type="scientific">Citrullus colocynthis</name>
    <name type="common">colocynth</name>
    <dbReference type="NCBI Taxonomy" id="252529"/>
    <lineage>
        <taxon>Eukaryota</taxon>
        <taxon>Viridiplantae</taxon>
        <taxon>Streptophyta</taxon>
        <taxon>Embryophyta</taxon>
        <taxon>Tracheophyta</taxon>
        <taxon>Spermatophyta</taxon>
        <taxon>Magnoliopsida</taxon>
        <taxon>eudicotyledons</taxon>
        <taxon>Gunneridae</taxon>
        <taxon>Pentapetalae</taxon>
        <taxon>rosids</taxon>
        <taxon>fabids</taxon>
        <taxon>Cucurbitales</taxon>
        <taxon>Cucurbitaceae</taxon>
        <taxon>Benincaseae</taxon>
        <taxon>Citrullus</taxon>
    </lineage>
</organism>
<name>A0ABP0YZL2_9ROSI</name>
<feature type="non-terminal residue" evidence="1">
    <location>
        <position position="52"/>
    </location>
</feature>
<keyword evidence="2" id="KW-1185">Reference proteome</keyword>
<gene>
    <name evidence="1" type="ORF">CITCOLO1_LOCUS16365</name>
</gene>
<feature type="non-terminal residue" evidence="1">
    <location>
        <position position="1"/>
    </location>
</feature>